<gene>
    <name evidence="1" type="ORF">U0070_008990</name>
</gene>
<evidence type="ECO:0000313" key="1">
    <source>
        <dbReference type="EMBL" id="KAK7828481.1"/>
    </source>
</evidence>
<name>A0AAW0JQI3_MYOGA</name>
<reference evidence="1 2" key="1">
    <citation type="journal article" date="2023" name="bioRxiv">
        <title>Conserved and derived expression patterns and positive selection on dental genes reveal complex evolutionary context of ever-growing rodent molars.</title>
        <authorList>
            <person name="Calamari Z.T."/>
            <person name="Song A."/>
            <person name="Cohen E."/>
            <person name="Akter M."/>
            <person name="Roy R.D."/>
            <person name="Hallikas O."/>
            <person name="Christensen M.M."/>
            <person name="Li P."/>
            <person name="Marangoni P."/>
            <person name="Jernvall J."/>
            <person name="Klein O.D."/>
        </authorList>
    </citation>
    <scope>NUCLEOTIDE SEQUENCE [LARGE SCALE GENOMIC DNA]</scope>
    <source>
        <strain evidence="1">V071</strain>
    </source>
</reference>
<dbReference type="AlphaFoldDB" id="A0AAW0JQI3"/>
<dbReference type="EMBL" id="JBBHLL010000026">
    <property type="protein sequence ID" value="KAK7828481.1"/>
    <property type="molecule type" value="Genomic_DNA"/>
</dbReference>
<dbReference type="Proteomes" id="UP001488838">
    <property type="component" value="Unassembled WGS sequence"/>
</dbReference>
<keyword evidence="2" id="KW-1185">Reference proteome</keyword>
<organism evidence="1 2">
    <name type="scientific">Myodes glareolus</name>
    <name type="common">Bank vole</name>
    <name type="synonym">Clethrionomys glareolus</name>
    <dbReference type="NCBI Taxonomy" id="447135"/>
    <lineage>
        <taxon>Eukaryota</taxon>
        <taxon>Metazoa</taxon>
        <taxon>Chordata</taxon>
        <taxon>Craniata</taxon>
        <taxon>Vertebrata</taxon>
        <taxon>Euteleostomi</taxon>
        <taxon>Mammalia</taxon>
        <taxon>Eutheria</taxon>
        <taxon>Euarchontoglires</taxon>
        <taxon>Glires</taxon>
        <taxon>Rodentia</taxon>
        <taxon>Myomorpha</taxon>
        <taxon>Muroidea</taxon>
        <taxon>Cricetidae</taxon>
        <taxon>Arvicolinae</taxon>
        <taxon>Myodes</taxon>
    </lineage>
</organism>
<accession>A0AAW0JQI3</accession>
<proteinExistence type="predicted"/>
<protein>
    <submittedName>
        <fullName evidence="1">Uncharacterized protein</fullName>
    </submittedName>
</protein>
<evidence type="ECO:0000313" key="2">
    <source>
        <dbReference type="Proteomes" id="UP001488838"/>
    </source>
</evidence>
<feature type="non-terminal residue" evidence="1">
    <location>
        <position position="1"/>
    </location>
</feature>
<comment type="caution">
    <text evidence="1">The sequence shown here is derived from an EMBL/GenBank/DDBJ whole genome shotgun (WGS) entry which is preliminary data.</text>
</comment>
<sequence length="148" mass="16418">WFTGRALPVCWHAQQQIKDADHHRATAQLSNPEDLGGGVVGVCPVARKHLVPGNETKKLRSVSFLRCSSFGVTKLKISILPLGAFEVTLNDVPCFVESALQFKPGFIGQEEILMSLQCSQKHQAISSTLIAFLKYDADKGFFFYLYCI</sequence>